<feature type="transmembrane region" description="Helical" evidence="1">
    <location>
        <begin position="177"/>
        <end position="203"/>
    </location>
</feature>
<dbReference type="RefSeq" id="WP_088411291.1">
    <property type="nucleotide sequence ID" value="NZ_CP021995.1"/>
</dbReference>
<dbReference type="EMBL" id="CP021995">
    <property type="protein sequence ID" value="ASD27717.1"/>
    <property type="molecule type" value="Genomic_DNA"/>
</dbReference>
<evidence type="ECO:0000256" key="1">
    <source>
        <dbReference type="SAM" id="Phobius"/>
    </source>
</evidence>
<dbReference type="InterPro" id="IPR024464">
    <property type="entry name" value="DUF2391"/>
</dbReference>
<protein>
    <submittedName>
        <fullName evidence="2">TIGR02587 family membrane protein</fullName>
    </submittedName>
</protein>
<keyword evidence="1" id="KW-0812">Transmembrane</keyword>
<gene>
    <name evidence="2" type="ORF">CD943_12980</name>
</gene>
<accession>A0A1Z3M093</accession>
<proteinExistence type="predicted"/>
<reference evidence="2 3" key="2">
    <citation type="submission" date="2017-06" db="EMBL/GenBank/DDBJ databases">
        <authorList>
            <person name="Kim H.J."/>
            <person name="Triplett B.A."/>
        </authorList>
    </citation>
    <scope>NUCLEOTIDE SEQUENCE [LARGE SCALE GENOMIC DNA]</scope>
    <source>
        <strain evidence="2 3">BZC3</strain>
    </source>
</reference>
<dbReference type="InterPro" id="IPR013416">
    <property type="entry name" value="CHP02587_IM"/>
</dbReference>
<feature type="transmembrane region" description="Helical" evidence="1">
    <location>
        <begin position="223"/>
        <end position="242"/>
    </location>
</feature>
<feature type="transmembrane region" description="Helical" evidence="1">
    <location>
        <begin position="21"/>
        <end position="48"/>
    </location>
</feature>
<evidence type="ECO:0000313" key="3">
    <source>
        <dbReference type="Proteomes" id="UP000197024"/>
    </source>
</evidence>
<feature type="transmembrane region" description="Helical" evidence="1">
    <location>
        <begin position="87"/>
        <end position="107"/>
    </location>
</feature>
<feature type="transmembrane region" description="Helical" evidence="1">
    <location>
        <begin position="254"/>
        <end position="274"/>
    </location>
</feature>
<dbReference type="AlphaFoldDB" id="A0A1Z3M093"/>
<reference evidence="2 3" key="1">
    <citation type="submission" date="2017-06" db="EMBL/GenBank/DDBJ databases">
        <title>Biodegradation of gentamicin by bacterial consortia AMQD4 in synthetic medium and raw gentamicin sewage.</title>
        <authorList>
            <person name="Chang H."/>
            <person name="Feng Y."/>
            <person name="Li Z."/>
            <person name="Xue J."/>
            <person name="Cheng D."/>
        </authorList>
    </citation>
    <scope>NUCLEOTIDE SEQUENCE [LARGE SCALE GENOMIC DNA]</scope>
    <source>
        <strain evidence="2 3">BZC3</strain>
    </source>
</reference>
<keyword evidence="1" id="KW-0472">Membrane</keyword>
<dbReference type="Pfam" id="PF09622">
    <property type="entry name" value="DUF2391"/>
    <property type="match status" value="1"/>
</dbReference>
<keyword evidence="1" id="KW-1133">Transmembrane helix</keyword>
<feature type="transmembrane region" description="Helical" evidence="1">
    <location>
        <begin position="151"/>
        <end position="170"/>
    </location>
</feature>
<dbReference type="Proteomes" id="UP000197024">
    <property type="component" value="Chromosome"/>
</dbReference>
<evidence type="ECO:0000313" key="2">
    <source>
        <dbReference type="EMBL" id="ASD27717.1"/>
    </source>
</evidence>
<feature type="transmembrane region" description="Helical" evidence="1">
    <location>
        <begin position="54"/>
        <end position="75"/>
    </location>
</feature>
<name>A0A1Z3M093_BREDI</name>
<sequence length="275" mass="28842">MGMTTMQDAARGEDSAYIRDLGRAFGGALLFSLPLLMTMEMWALGFAAEPERRLVFLLAALPVLFGLAHYAGFSARRGLVNNALDTLVALAVGFVTAAGLLLVFNVLDLSSPASAVGQMSLQAVPAALGALAARRQLSGDPDEGDEDEASYPGELFLMLAGALYFAMNLAPTEEMRLIAYMTTPLGALGVLVLSVILLHLIVFEAGFAGQEEAETPVRAFFDFTLPGYALCLLASLAMLWVFGGAEGHGLQALMANVVILAFPAAIGAAAARLLV</sequence>
<dbReference type="NCBIfam" id="TIGR02587">
    <property type="entry name" value="TIGR02587 family membrane protein"/>
    <property type="match status" value="1"/>
</dbReference>
<organism evidence="2 3">
    <name type="scientific">Brevundimonas diminuta</name>
    <name type="common">Pseudomonas diminuta</name>
    <dbReference type="NCBI Taxonomy" id="293"/>
    <lineage>
        <taxon>Bacteria</taxon>
        <taxon>Pseudomonadati</taxon>
        <taxon>Pseudomonadota</taxon>
        <taxon>Alphaproteobacteria</taxon>
        <taxon>Caulobacterales</taxon>
        <taxon>Caulobacteraceae</taxon>
        <taxon>Brevundimonas</taxon>
    </lineage>
</organism>